<organism evidence="2 3">
    <name type="scientific">Listeria newyorkensis</name>
    <dbReference type="NCBI Taxonomy" id="1497681"/>
    <lineage>
        <taxon>Bacteria</taxon>
        <taxon>Bacillati</taxon>
        <taxon>Bacillota</taxon>
        <taxon>Bacilli</taxon>
        <taxon>Bacillales</taxon>
        <taxon>Listeriaceae</taxon>
        <taxon>Listeria</taxon>
    </lineage>
</organism>
<evidence type="ECO:0000259" key="1">
    <source>
        <dbReference type="PROSITE" id="PS51723"/>
    </source>
</evidence>
<reference evidence="2 3" key="1">
    <citation type="submission" date="2020-03" db="EMBL/GenBank/DDBJ databases">
        <title>Soil Listeria distribution.</title>
        <authorList>
            <person name="Liao J."/>
            <person name="Wiedmann M."/>
        </authorList>
    </citation>
    <scope>NUCLEOTIDE SEQUENCE [LARGE SCALE GENOMIC DNA]</scope>
    <source>
        <strain evidence="2 3">FSL L7-1614</strain>
    </source>
</reference>
<dbReference type="InterPro" id="IPR004954">
    <property type="entry name" value="Mucin-bd"/>
</dbReference>
<protein>
    <submittedName>
        <fullName evidence="2">Enhancing factor (Viral)</fullName>
    </submittedName>
</protein>
<dbReference type="InterPro" id="IPR031161">
    <property type="entry name" value="Peptidase_M60_dom"/>
</dbReference>
<accession>A0A841Z0Q9</accession>
<dbReference type="SMART" id="SM01276">
    <property type="entry name" value="M60-like"/>
    <property type="match status" value="1"/>
</dbReference>
<dbReference type="Proteomes" id="UP000569903">
    <property type="component" value="Unassembled WGS sequence"/>
</dbReference>
<proteinExistence type="predicted"/>
<feature type="domain" description="Peptidase M60" evidence="1">
    <location>
        <begin position="59"/>
        <end position="357"/>
    </location>
</feature>
<dbReference type="EMBL" id="JAARQN010000011">
    <property type="protein sequence ID" value="MBC1458407.1"/>
    <property type="molecule type" value="Genomic_DNA"/>
</dbReference>
<dbReference type="Pfam" id="PF13402">
    <property type="entry name" value="Peptidase_M60"/>
    <property type="match status" value="1"/>
</dbReference>
<evidence type="ECO:0000313" key="2">
    <source>
        <dbReference type="EMBL" id="MBC1458407.1"/>
    </source>
</evidence>
<gene>
    <name evidence="2" type="ORF">HB850_11650</name>
</gene>
<dbReference type="PROSITE" id="PS51723">
    <property type="entry name" value="PEPTIDASE_M60"/>
    <property type="match status" value="1"/>
</dbReference>
<name>A0A841Z0Q9_9LIST</name>
<dbReference type="Gene3D" id="3.40.390.80">
    <property type="entry name" value="Peptidase M60, enhancin-like domain 2"/>
    <property type="match status" value="1"/>
</dbReference>
<evidence type="ECO:0000313" key="3">
    <source>
        <dbReference type="Proteomes" id="UP000569903"/>
    </source>
</evidence>
<dbReference type="AlphaFoldDB" id="A0A841Z0Q9"/>
<dbReference type="Pfam" id="PF03272">
    <property type="entry name" value="Mucin_bdg"/>
    <property type="match status" value="3"/>
</dbReference>
<comment type="caution">
    <text evidence="2">The sequence shown here is derived from an EMBL/GenBank/DDBJ whole genome shotgun (WGS) entry which is preliminary data.</text>
</comment>
<dbReference type="RefSeq" id="WP_185389570.1">
    <property type="nucleotide sequence ID" value="NZ_JAARQN010000011.1"/>
</dbReference>
<sequence length="1034" mass="114341">MRLKGKIVLFALLFVSVVVLSFRSAAIEVSATEVHQKELSTLENPIWMSKQGLTKGTGHDRQDLGVVLPAGETIEVRQTNPNFKGNVTVELLNDDRNTEKTVGVGSNWVTITADAASVPFAKTTFTDEKPIIEYKVGELAKELPRFKPKEDEKAFFAKWDSSGAAFALVGNDYIQILVPAQDKAYLKKMNDFKSIDALLGYYDTLFETYNKLEGLSFTPEKATDKNIANRYFAKADKHGPGGAYYGVSYTAQSSSSTIACWLQPGWGGLHEIGHGYQGSFMNDGTFGTGEVWNNLYADSMQKKMLGTNYYSGWLYSGNVAIEETVFNNYVFNEKKSASSWGTREKLYALVLMKDKAGDDAFTHFNQSHRAAVNAGTQQSGFILDLLNKYYGEASHFDFAAYTELIQGPMSAEQKEANLYSGNKAVYPLGALLSGTNLKEARKKIDLDTKWGLVDNAQLESFNLKGNTTITFDINDFTQIKGEVLQIKDGKKVIREIKITTPTLTVKNLPVGIYSLDIPTGKSKLYELSTNYLPISDGENSRVITMKEMTTSAVATEKMHFTGLGNYTYAIASIDTEAGTFALNSILSSPHSYFGSGEYASVEIVDNQGNATFKQVMTGTGSQIGNFPTAIKPGYTIKVKLAEPNRFSMSGTSKVMTDRNTTQIFEVTKFGLINKSLQVDGKDALANYKEKLITFANQLESNSTINQETNSNSVTRLKKMMQYLDDSDPDKIALQKRYNDMLIDQKNLVASVITADKIKFQIRGLGDKNFAYLALDLDAKTAEIANIAGKAHSYVASSYASIKIYNKKGKEIMARDYLGSTSIPASKNNIAIETGYFITVTHEEPSNRLLITNEETGERYPSSKQATYIITEDGLKKIEPSMIPVVDASDMDGAVFSMDFFGPSFWNLANVVIDVPKKIVTVKQFEGEAYWDFTGDYASITIYDAAGKQLYAQGLNGTTRSISKDVIIAEGYYITVTHQEYENNLAIRNEDTKQMYKVDERNIYKVTADGLARVASVPVPDPNVFYPVPLGLIAK</sequence>